<dbReference type="STRING" id="460384.SAMN05216313_13519"/>
<dbReference type="GeneID" id="93277818"/>
<dbReference type="RefSeq" id="WP_092369938.1">
    <property type="nucleotide sequence ID" value="NZ_CAJJSN010000032.1"/>
</dbReference>
<accession>A0A1I0JSN6</accession>
<protein>
    <submittedName>
        <fullName evidence="1">Uncharacterized protein</fullName>
    </submittedName>
</protein>
<keyword evidence="2" id="KW-1185">Reference proteome</keyword>
<dbReference type="AlphaFoldDB" id="A0A1I0JSN6"/>
<name>A0A1I0JSN6_9FIRM</name>
<evidence type="ECO:0000313" key="1">
    <source>
        <dbReference type="EMBL" id="SEU13729.1"/>
    </source>
</evidence>
<gene>
    <name evidence="1" type="ORF">SAMN05216313_13519</name>
</gene>
<sequence length="66" mass="7503">MNDLLKQNRTFGGLIFESDFNTEYSGRREKESPAALRIVAARRFDEQCRLNAQARDRGLAGKEADV</sequence>
<reference evidence="2" key="1">
    <citation type="submission" date="2016-10" db="EMBL/GenBank/DDBJ databases">
        <authorList>
            <person name="Varghese N."/>
            <person name="Submissions S."/>
        </authorList>
    </citation>
    <scope>NUCLEOTIDE SEQUENCE [LARGE SCALE GENOMIC DNA]</scope>
    <source>
        <strain evidence="2">NLAE-zl-G277</strain>
    </source>
</reference>
<dbReference type="Proteomes" id="UP000198508">
    <property type="component" value="Unassembled WGS sequence"/>
</dbReference>
<evidence type="ECO:0000313" key="2">
    <source>
        <dbReference type="Proteomes" id="UP000198508"/>
    </source>
</evidence>
<organism evidence="1 2">
    <name type="scientific">Enterocloster lavalensis</name>
    <dbReference type="NCBI Taxonomy" id="460384"/>
    <lineage>
        <taxon>Bacteria</taxon>
        <taxon>Bacillati</taxon>
        <taxon>Bacillota</taxon>
        <taxon>Clostridia</taxon>
        <taxon>Lachnospirales</taxon>
        <taxon>Lachnospiraceae</taxon>
        <taxon>Enterocloster</taxon>
    </lineage>
</organism>
<proteinExistence type="predicted"/>
<dbReference type="EMBL" id="FOIM01000035">
    <property type="protein sequence ID" value="SEU13729.1"/>
    <property type="molecule type" value="Genomic_DNA"/>
</dbReference>